<dbReference type="Proteomes" id="UP000263377">
    <property type="component" value="Unassembled WGS sequence"/>
</dbReference>
<dbReference type="AlphaFoldDB" id="A0A372ZL64"/>
<accession>A0A372ZL64</accession>
<dbReference type="InterPro" id="IPR056108">
    <property type="entry name" value="DUF7691"/>
</dbReference>
<reference evidence="2 3" key="1">
    <citation type="submission" date="2018-08" db="EMBL/GenBank/DDBJ databases">
        <title>Diversity &amp; Physiological Properties of Lignin-Decomposing Actinobacteria from Soil.</title>
        <authorList>
            <person name="Roh S.G."/>
            <person name="Kim S.B."/>
        </authorList>
    </citation>
    <scope>NUCLEOTIDE SEQUENCE [LARGE SCALE GENOMIC DNA]</scope>
    <source>
        <strain evidence="2 3">MMS17-GH009</strain>
    </source>
</reference>
<evidence type="ECO:0000313" key="2">
    <source>
        <dbReference type="EMBL" id="RGD56007.1"/>
    </source>
</evidence>
<keyword evidence="3" id="KW-1185">Reference proteome</keyword>
<dbReference type="EMBL" id="QVIG01000002">
    <property type="protein sequence ID" value="RGD56007.1"/>
    <property type="molecule type" value="Genomic_DNA"/>
</dbReference>
<evidence type="ECO:0000259" key="1">
    <source>
        <dbReference type="Pfam" id="PF24740"/>
    </source>
</evidence>
<feature type="domain" description="DUF7691" evidence="1">
    <location>
        <begin position="1"/>
        <end position="203"/>
    </location>
</feature>
<organism evidence="2 3">
    <name type="scientific">Kitasatospora xanthocidica</name>
    <dbReference type="NCBI Taxonomy" id="83382"/>
    <lineage>
        <taxon>Bacteria</taxon>
        <taxon>Bacillati</taxon>
        <taxon>Actinomycetota</taxon>
        <taxon>Actinomycetes</taxon>
        <taxon>Kitasatosporales</taxon>
        <taxon>Streptomycetaceae</taxon>
        <taxon>Kitasatospora</taxon>
    </lineage>
</organism>
<proteinExistence type="predicted"/>
<evidence type="ECO:0000313" key="3">
    <source>
        <dbReference type="Proteomes" id="UP000263377"/>
    </source>
</evidence>
<name>A0A372ZL64_9ACTN</name>
<protein>
    <recommendedName>
        <fullName evidence="1">DUF7691 domain-containing protein</fullName>
    </recommendedName>
</protein>
<dbReference type="RefSeq" id="WP_049650655.1">
    <property type="nucleotide sequence ID" value="NZ_QVIG01000002.1"/>
</dbReference>
<comment type="caution">
    <text evidence="2">The sequence shown here is derived from an EMBL/GenBank/DDBJ whole genome shotgun (WGS) entry which is preliminary data.</text>
</comment>
<sequence length="203" mass="21720">MSSFLRAYLVDPAELRARVGSGDDGAVDEALAYFGPSLDRSDEHFADEIAQGAPTALEALRAVVHGGPFSGNEDHAFQYGYAYRRLCWLVGQPLEVDSFGPFRGNWLEVVDDGLKAYGITAVSVADFQYGGGLPTGLPFCAVPSCGTWSAGDCGQALDRFDRAGREGRAPVPEREVAEAVAEVVGWLRIARSRKGTDIVGFVS</sequence>
<gene>
    <name evidence="2" type="ORF">DR950_37415</name>
</gene>
<dbReference type="Pfam" id="PF24740">
    <property type="entry name" value="DUF7691"/>
    <property type="match status" value="1"/>
</dbReference>